<dbReference type="AlphaFoldDB" id="A0A9D2WPS1"/>
<gene>
    <name evidence="1" type="ORF">SPSYN_02013</name>
</gene>
<name>A0A9D2WPS1_9FIRM</name>
<dbReference type="Proteomes" id="UP000798488">
    <property type="component" value="Unassembled WGS sequence"/>
</dbReference>
<dbReference type="EMBL" id="LSRS01000004">
    <property type="protein sequence ID" value="KAF1084843.1"/>
    <property type="molecule type" value="Genomic_DNA"/>
</dbReference>
<accession>A0A9D2WPS1</accession>
<proteinExistence type="predicted"/>
<reference evidence="1" key="1">
    <citation type="submission" date="2016-02" db="EMBL/GenBank/DDBJ databases">
        <title>Draft Genome Sequence of Sporotomaculum syntrophicum Strain FB, a Syntrophic Benzoate Degrader.</title>
        <authorList>
            <person name="Nobu M.K."/>
            <person name="Narihiro T."/>
            <person name="Qiu Y.-L."/>
            <person name="Ohashi A."/>
            <person name="Liu W.-T."/>
            <person name="Yuji S."/>
        </authorList>
    </citation>
    <scope>NUCLEOTIDE SEQUENCE</scope>
    <source>
        <strain evidence="1">FB</strain>
    </source>
</reference>
<sequence>MVMVTYYRQYIGVSTDEKPKANVLPGSRFLETDTQDVFIYDGTNWIKLTTAFF</sequence>
<organism evidence="1 2">
    <name type="scientific">Sporotomaculum syntrophicum</name>
    <dbReference type="NCBI Taxonomy" id="182264"/>
    <lineage>
        <taxon>Bacteria</taxon>
        <taxon>Bacillati</taxon>
        <taxon>Bacillota</taxon>
        <taxon>Clostridia</taxon>
        <taxon>Eubacteriales</taxon>
        <taxon>Desulfallaceae</taxon>
        <taxon>Sporotomaculum</taxon>
    </lineage>
</organism>
<evidence type="ECO:0000313" key="1">
    <source>
        <dbReference type="EMBL" id="KAF1084843.1"/>
    </source>
</evidence>
<protein>
    <submittedName>
        <fullName evidence="1">Uncharacterized protein</fullName>
    </submittedName>
</protein>
<dbReference type="RefSeq" id="WP_161822339.1">
    <property type="nucleotide sequence ID" value="NZ_LSRS01000004.1"/>
</dbReference>
<keyword evidence="2" id="KW-1185">Reference proteome</keyword>
<comment type="caution">
    <text evidence="1">The sequence shown here is derived from an EMBL/GenBank/DDBJ whole genome shotgun (WGS) entry which is preliminary data.</text>
</comment>
<evidence type="ECO:0000313" key="2">
    <source>
        <dbReference type="Proteomes" id="UP000798488"/>
    </source>
</evidence>